<feature type="compositionally biased region" description="Low complexity" evidence="1">
    <location>
        <begin position="103"/>
        <end position="115"/>
    </location>
</feature>
<protein>
    <submittedName>
        <fullName evidence="3">Uncharacterized protein</fullName>
    </submittedName>
</protein>
<organism evidence="3 4">
    <name type="scientific">Cherax quadricarinatus</name>
    <name type="common">Australian red claw crayfish</name>
    <dbReference type="NCBI Taxonomy" id="27406"/>
    <lineage>
        <taxon>Eukaryota</taxon>
        <taxon>Metazoa</taxon>
        <taxon>Ecdysozoa</taxon>
        <taxon>Arthropoda</taxon>
        <taxon>Crustacea</taxon>
        <taxon>Multicrustacea</taxon>
        <taxon>Malacostraca</taxon>
        <taxon>Eumalacostraca</taxon>
        <taxon>Eucarida</taxon>
        <taxon>Decapoda</taxon>
        <taxon>Pleocyemata</taxon>
        <taxon>Astacidea</taxon>
        <taxon>Parastacoidea</taxon>
        <taxon>Parastacidae</taxon>
        <taxon>Cherax</taxon>
    </lineage>
</organism>
<comment type="caution">
    <text evidence="3">The sequence shown here is derived from an EMBL/GenBank/DDBJ whole genome shotgun (WGS) entry which is preliminary data.</text>
</comment>
<evidence type="ECO:0000313" key="3">
    <source>
        <dbReference type="EMBL" id="KAK8742449.1"/>
    </source>
</evidence>
<feature type="chain" id="PRO_5043732448" evidence="2">
    <location>
        <begin position="21"/>
        <end position="121"/>
    </location>
</feature>
<gene>
    <name evidence="3" type="ORF">OTU49_001880</name>
</gene>
<feature type="region of interest" description="Disordered" evidence="1">
    <location>
        <begin position="28"/>
        <end position="58"/>
    </location>
</feature>
<accession>A0AAW0XPW7</accession>
<dbReference type="AlphaFoldDB" id="A0AAW0XPW7"/>
<reference evidence="3 4" key="1">
    <citation type="journal article" date="2024" name="BMC Genomics">
        <title>Genome assembly of redclaw crayfish (Cherax quadricarinatus) provides insights into its immune adaptation and hypoxia tolerance.</title>
        <authorList>
            <person name="Liu Z."/>
            <person name="Zheng J."/>
            <person name="Li H."/>
            <person name="Fang K."/>
            <person name="Wang S."/>
            <person name="He J."/>
            <person name="Zhou D."/>
            <person name="Weng S."/>
            <person name="Chi M."/>
            <person name="Gu Z."/>
            <person name="He J."/>
            <person name="Li F."/>
            <person name="Wang M."/>
        </authorList>
    </citation>
    <scope>NUCLEOTIDE SEQUENCE [LARGE SCALE GENOMIC DNA]</scope>
    <source>
        <strain evidence="3">ZL_2023a</strain>
    </source>
</reference>
<proteinExistence type="predicted"/>
<keyword evidence="4" id="KW-1185">Reference proteome</keyword>
<feature type="region of interest" description="Disordered" evidence="1">
    <location>
        <begin position="100"/>
        <end position="121"/>
    </location>
</feature>
<sequence length="121" mass="13132">LTAAVVSCLILLLLITYVTCKHGCQQANRQYHSPRPAVPVTSTPSYMEPIVPHPASKLHARPNSLDIRLETPSPEHLYEEIDLKSIKSVGEKSYANAELVNGSSDTSSSLKSATSSEDKIT</sequence>
<dbReference type="EMBL" id="JARKIK010000028">
    <property type="protein sequence ID" value="KAK8742449.1"/>
    <property type="molecule type" value="Genomic_DNA"/>
</dbReference>
<dbReference type="Proteomes" id="UP001445076">
    <property type="component" value="Unassembled WGS sequence"/>
</dbReference>
<evidence type="ECO:0000256" key="2">
    <source>
        <dbReference type="SAM" id="SignalP"/>
    </source>
</evidence>
<evidence type="ECO:0000256" key="1">
    <source>
        <dbReference type="SAM" id="MobiDB-lite"/>
    </source>
</evidence>
<name>A0AAW0XPW7_CHEQU</name>
<evidence type="ECO:0000313" key="4">
    <source>
        <dbReference type="Proteomes" id="UP001445076"/>
    </source>
</evidence>
<keyword evidence="2" id="KW-0732">Signal</keyword>
<feature type="signal peptide" evidence="2">
    <location>
        <begin position="1"/>
        <end position="20"/>
    </location>
</feature>
<feature type="non-terminal residue" evidence="3">
    <location>
        <position position="1"/>
    </location>
</feature>